<evidence type="ECO:0000256" key="1">
    <source>
        <dbReference type="ARBA" id="ARBA00007870"/>
    </source>
</evidence>
<dbReference type="EC" id="1.1.1.169" evidence="4"/>
<organism evidence="8 9">
    <name type="scientific">Lophiotrema nucula</name>
    <dbReference type="NCBI Taxonomy" id="690887"/>
    <lineage>
        <taxon>Eukaryota</taxon>
        <taxon>Fungi</taxon>
        <taxon>Dikarya</taxon>
        <taxon>Ascomycota</taxon>
        <taxon>Pezizomycotina</taxon>
        <taxon>Dothideomycetes</taxon>
        <taxon>Pleosporomycetidae</taxon>
        <taxon>Pleosporales</taxon>
        <taxon>Lophiotremataceae</taxon>
        <taxon>Lophiotrema</taxon>
    </lineage>
</organism>
<dbReference type="Gene3D" id="3.40.50.720">
    <property type="entry name" value="NAD(P)-binding Rossmann-like Domain"/>
    <property type="match status" value="1"/>
</dbReference>
<protein>
    <recommendedName>
        <fullName evidence="4">2-dehydropantoate 2-reductase</fullName>
        <ecNumber evidence="4">1.1.1.169</ecNumber>
    </recommendedName>
    <alternativeName>
        <fullName evidence="4">Ketopantoate reductase</fullName>
    </alternativeName>
</protein>
<dbReference type="InterPro" id="IPR008927">
    <property type="entry name" value="6-PGluconate_DH-like_C_sf"/>
</dbReference>
<dbReference type="SUPFAM" id="SSF51735">
    <property type="entry name" value="NAD(P)-binding Rossmann-fold domains"/>
    <property type="match status" value="1"/>
</dbReference>
<comment type="catalytic activity">
    <reaction evidence="4">
        <text>(R)-pantoate + NADP(+) = 2-dehydropantoate + NADPH + H(+)</text>
        <dbReference type="Rhea" id="RHEA:16233"/>
        <dbReference type="ChEBI" id="CHEBI:11561"/>
        <dbReference type="ChEBI" id="CHEBI:15378"/>
        <dbReference type="ChEBI" id="CHEBI:15980"/>
        <dbReference type="ChEBI" id="CHEBI:57783"/>
        <dbReference type="ChEBI" id="CHEBI:58349"/>
        <dbReference type="EC" id="1.1.1.169"/>
    </reaction>
</comment>
<dbReference type="GO" id="GO:0015940">
    <property type="term" value="P:pantothenate biosynthetic process"/>
    <property type="evidence" value="ECO:0007669"/>
    <property type="project" value="InterPro"/>
</dbReference>
<keyword evidence="5" id="KW-0812">Transmembrane</keyword>
<keyword evidence="5" id="KW-1133">Transmembrane helix</keyword>
<evidence type="ECO:0000313" key="8">
    <source>
        <dbReference type="EMBL" id="KAF2115416.1"/>
    </source>
</evidence>
<evidence type="ECO:0000256" key="4">
    <source>
        <dbReference type="RuleBase" id="RU362068"/>
    </source>
</evidence>
<evidence type="ECO:0000259" key="7">
    <source>
        <dbReference type="Pfam" id="PF08546"/>
    </source>
</evidence>
<dbReference type="Gene3D" id="1.10.1040.10">
    <property type="entry name" value="N-(1-d-carboxylethyl)-l-norvaline Dehydrogenase, domain 2"/>
    <property type="match status" value="1"/>
</dbReference>
<name>A0A6A5Z8A9_9PLEO</name>
<comment type="function">
    <text evidence="4">Catalyzes the NADPH-dependent reduction of ketopantoate into pantoic acid.</text>
</comment>
<dbReference type="InterPro" id="IPR013752">
    <property type="entry name" value="KPA_reductase"/>
</dbReference>
<dbReference type="PANTHER" id="PTHR21708:SF30">
    <property type="entry name" value="2-DEHYDROPANTOATE 2-REDUCTASE-RELATED"/>
    <property type="match status" value="1"/>
</dbReference>
<dbReference type="PANTHER" id="PTHR21708">
    <property type="entry name" value="PROBABLE 2-DEHYDROPANTOATE 2-REDUCTASE"/>
    <property type="match status" value="1"/>
</dbReference>
<dbReference type="InterPro" id="IPR051402">
    <property type="entry name" value="KPR-Related"/>
</dbReference>
<sequence>MASDTRPKVILFGAGGVGAVYLYLLSKVSSVTAVCRSNYDKVKKDGFILNSSIFGQNLHFRPNVVRSCAEAAALHAEQFDYVIVCSKAIPGTTPKLIAPAVTPGHTIVVLIQNGIGIEEEYAREFPTNAIVSCVVYLPATQRPAGIVKHGEVELLEVGSYPATASSVQAEVFSKLVQAAGGTAEVYEDIQWKRWFKLVINASWNPVCALTLCKDAEFLQASTLAADFIYSVMLEVVAIARAYGHDIPQEKVDFQLNRAKARVPNAGVEPSMLQDVRAGRKMESEAIIGNAIRMAKEKAVSCDKLQTLYVLMTALNAAVAAKEAS</sequence>
<dbReference type="Pfam" id="PF02558">
    <property type="entry name" value="ApbA"/>
    <property type="match status" value="1"/>
</dbReference>
<dbReference type="InterPro" id="IPR003710">
    <property type="entry name" value="ApbA"/>
</dbReference>
<evidence type="ECO:0000259" key="6">
    <source>
        <dbReference type="Pfam" id="PF02558"/>
    </source>
</evidence>
<reference evidence="8" key="1">
    <citation type="journal article" date="2020" name="Stud. Mycol.">
        <title>101 Dothideomycetes genomes: a test case for predicting lifestyles and emergence of pathogens.</title>
        <authorList>
            <person name="Haridas S."/>
            <person name="Albert R."/>
            <person name="Binder M."/>
            <person name="Bloem J."/>
            <person name="Labutti K."/>
            <person name="Salamov A."/>
            <person name="Andreopoulos B."/>
            <person name="Baker S."/>
            <person name="Barry K."/>
            <person name="Bills G."/>
            <person name="Bluhm B."/>
            <person name="Cannon C."/>
            <person name="Castanera R."/>
            <person name="Culley D."/>
            <person name="Daum C."/>
            <person name="Ezra D."/>
            <person name="Gonzalez J."/>
            <person name="Henrissat B."/>
            <person name="Kuo A."/>
            <person name="Liang C."/>
            <person name="Lipzen A."/>
            <person name="Lutzoni F."/>
            <person name="Magnuson J."/>
            <person name="Mondo S."/>
            <person name="Nolan M."/>
            <person name="Ohm R."/>
            <person name="Pangilinan J."/>
            <person name="Park H.-J."/>
            <person name="Ramirez L."/>
            <person name="Alfaro M."/>
            <person name="Sun H."/>
            <person name="Tritt A."/>
            <person name="Yoshinaga Y."/>
            <person name="Zwiers L.-H."/>
            <person name="Turgeon B."/>
            <person name="Goodwin S."/>
            <person name="Spatafora J."/>
            <person name="Crous P."/>
            <person name="Grigoriev I."/>
        </authorList>
    </citation>
    <scope>NUCLEOTIDE SEQUENCE</scope>
    <source>
        <strain evidence="8">CBS 627.86</strain>
    </source>
</reference>
<dbReference type="SUPFAM" id="SSF48179">
    <property type="entry name" value="6-phosphogluconate dehydrogenase C-terminal domain-like"/>
    <property type="match status" value="1"/>
</dbReference>
<evidence type="ECO:0000256" key="2">
    <source>
        <dbReference type="ARBA" id="ARBA00022857"/>
    </source>
</evidence>
<dbReference type="FunFam" id="1.10.1040.10:FF:000017">
    <property type="entry name" value="2-dehydropantoate 2-reductase"/>
    <property type="match status" value="1"/>
</dbReference>
<dbReference type="GO" id="GO:0005737">
    <property type="term" value="C:cytoplasm"/>
    <property type="evidence" value="ECO:0007669"/>
    <property type="project" value="TreeGrafter"/>
</dbReference>
<keyword evidence="2 4" id="KW-0521">NADP</keyword>
<evidence type="ECO:0000313" key="9">
    <source>
        <dbReference type="Proteomes" id="UP000799770"/>
    </source>
</evidence>
<dbReference type="Proteomes" id="UP000799770">
    <property type="component" value="Unassembled WGS sequence"/>
</dbReference>
<keyword evidence="9" id="KW-1185">Reference proteome</keyword>
<accession>A0A6A5Z8A9</accession>
<dbReference type="GO" id="GO:0008677">
    <property type="term" value="F:2-dehydropantoate 2-reductase activity"/>
    <property type="evidence" value="ECO:0007669"/>
    <property type="project" value="UniProtKB-EC"/>
</dbReference>
<feature type="domain" description="Ketopantoate reductase N-terminal" evidence="6">
    <location>
        <begin position="11"/>
        <end position="160"/>
    </location>
</feature>
<comment type="similarity">
    <text evidence="1 4">Belongs to the ketopantoate reductase family.</text>
</comment>
<dbReference type="OrthoDB" id="3609at2759"/>
<dbReference type="Pfam" id="PF08546">
    <property type="entry name" value="ApbA_C"/>
    <property type="match status" value="1"/>
</dbReference>
<dbReference type="NCBIfam" id="TIGR00745">
    <property type="entry name" value="apbA_panE"/>
    <property type="match status" value="1"/>
</dbReference>
<dbReference type="AlphaFoldDB" id="A0A6A5Z8A9"/>
<dbReference type="InterPro" id="IPR013328">
    <property type="entry name" value="6PGD_dom2"/>
</dbReference>
<evidence type="ECO:0000256" key="3">
    <source>
        <dbReference type="ARBA" id="ARBA00023002"/>
    </source>
</evidence>
<dbReference type="EMBL" id="ML977323">
    <property type="protein sequence ID" value="KAF2115416.1"/>
    <property type="molecule type" value="Genomic_DNA"/>
</dbReference>
<feature type="transmembrane region" description="Helical" evidence="5">
    <location>
        <begin position="9"/>
        <end position="26"/>
    </location>
</feature>
<evidence type="ECO:0000256" key="5">
    <source>
        <dbReference type="SAM" id="Phobius"/>
    </source>
</evidence>
<gene>
    <name evidence="8" type="ORF">BDV96DRAFT_575433</name>
</gene>
<dbReference type="InterPro" id="IPR013332">
    <property type="entry name" value="KPR_N"/>
</dbReference>
<keyword evidence="5" id="KW-0472">Membrane</keyword>
<keyword evidence="3 4" id="KW-0560">Oxidoreductase</keyword>
<feature type="domain" description="Ketopantoate reductase C-terminal" evidence="7">
    <location>
        <begin position="188"/>
        <end position="314"/>
    </location>
</feature>
<proteinExistence type="inferred from homology"/>
<dbReference type="InterPro" id="IPR036291">
    <property type="entry name" value="NAD(P)-bd_dom_sf"/>
</dbReference>